<reference evidence="1 2" key="1">
    <citation type="submission" date="2021-06" db="EMBL/GenBank/DDBJ databases">
        <authorList>
            <person name="Palmer J.M."/>
        </authorList>
    </citation>
    <scope>NUCLEOTIDE SEQUENCE [LARGE SCALE GENOMIC DNA]</scope>
    <source>
        <strain evidence="1 2">XC_2019</strain>
        <tissue evidence="1">Muscle</tissue>
    </source>
</reference>
<protein>
    <submittedName>
        <fullName evidence="1">Uncharacterized protein</fullName>
    </submittedName>
</protein>
<name>A0ABV0QHS2_9TELE</name>
<organism evidence="1 2">
    <name type="scientific">Xenoophorus captivus</name>
    <dbReference type="NCBI Taxonomy" id="1517983"/>
    <lineage>
        <taxon>Eukaryota</taxon>
        <taxon>Metazoa</taxon>
        <taxon>Chordata</taxon>
        <taxon>Craniata</taxon>
        <taxon>Vertebrata</taxon>
        <taxon>Euteleostomi</taxon>
        <taxon>Actinopterygii</taxon>
        <taxon>Neopterygii</taxon>
        <taxon>Teleostei</taxon>
        <taxon>Neoteleostei</taxon>
        <taxon>Acanthomorphata</taxon>
        <taxon>Ovalentaria</taxon>
        <taxon>Atherinomorphae</taxon>
        <taxon>Cyprinodontiformes</taxon>
        <taxon>Goodeidae</taxon>
        <taxon>Xenoophorus</taxon>
    </lineage>
</organism>
<accession>A0ABV0QHS2</accession>
<sequence>MAEEKELSYKEAIEKASSYITRFPVIHVRGIPLMCHIANNWDSIWAFRPDPSDLLIATYPKAGTASRHR</sequence>
<dbReference type="InterPro" id="IPR027417">
    <property type="entry name" value="P-loop_NTPase"/>
</dbReference>
<evidence type="ECO:0000313" key="2">
    <source>
        <dbReference type="Proteomes" id="UP001434883"/>
    </source>
</evidence>
<feature type="non-terminal residue" evidence="1">
    <location>
        <position position="69"/>
    </location>
</feature>
<dbReference type="Gene3D" id="3.40.50.300">
    <property type="entry name" value="P-loop containing nucleotide triphosphate hydrolases"/>
    <property type="match status" value="1"/>
</dbReference>
<dbReference type="EMBL" id="JAHRIN010010931">
    <property type="protein sequence ID" value="MEQ2195377.1"/>
    <property type="molecule type" value="Genomic_DNA"/>
</dbReference>
<keyword evidence="2" id="KW-1185">Reference proteome</keyword>
<evidence type="ECO:0000313" key="1">
    <source>
        <dbReference type="EMBL" id="MEQ2195377.1"/>
    </source>
</evidence>
<proteinExistence type="predicted"/>
<dbReference type="SUPFAM" id="SSF52540">
    <property type="entry name" value="P-loop containing nucleoside triphosphate hydrolases"/>
    <property type="match status" value="1"/>
</dbReference>
<gene>
    <name evidence="1" type="ORF">XENOCAPTIV_011913</name>
</gene>
<dbReference type="Proteomes" id="UP001434883">
    <property type="component" value="Unassembled WGS sequence"/>
</dbReference>
<comment type="caution">
    <text evidence="1">The sequence shown here is derived from an EMBL/GenBank/DDBJ whole genome shotgun (WGS) entry which is preliminary data.</text>
</comment>